<feature type="compositionally biased region" description="Acidic residues" evidence="9">
    <location>
        <begin position="266"/>
        <end position="275"/>
    </location>
</feature>
<dbReference type="Pfam" id="PF03031">
    <property type="entry name" value="NIF"/>
    <property type="match status" value="1"/>
</dbReference>
<dbReference type="PANTHER" id="PTHR12210">
    <property type="entry name" value="DULLARD PROTEIN PHOSPHATASE"/>
    <property type="match status" value="1"/>
</dbReference>
<evidence type="ECO:0000256" key="4">
    <source>
        <dbReference type="ARBA" id="ARBA00022801"/>
    </source>
</evidence>
<protein>
    <recommendedName>
        <fullName evidence="2">protein-serine/threonine phosphatase</fullName>
        <ecNumber evidence="2">3.1.3.16</ecNumber>
    </recommendedName>
</protein>
<organism evidence="11 12">
    <name type="scientific">Tieghemiomyces parasiticus</name>
    <dbReference type="NCBI Taxonomy" id="78921"/>
    <lineage>
        <taxon>Eukaryota</taxon>
        <taxon>Fungi</taxon>
        <taxon>Fungi incertae sedis</taxon>
        <taxon>Zoopagomycota</taxon>
        <taxon>Kickxellomycotina</taxon>
        <taxon>Dimargaritomycetes</taxon>
        <taxon>Dimargaritales</taxon>
        <taxon>Dimargaritaceae</taxon>
        <taxon>Tieghemiomyces</taxon>
    </lineage>
</organism>
<evidence type="ECO:0000256" key="6">
    <source>
        <dbReference type="ARBA" id="ARBA00022912"/>
    </source>
</evidence>
<dbReference type="PROSITE" id="PS50969">
    <property type="entry name" value="FCP1"/>
    <property type="match status" value="1"/>
</dbReference>
<proteinExistence type="predicted"/>
<feature type="region of interest" description="Disordered" evidence="9">
    <location>
        <begin position="223"/>
        <end position="242"/>
    </location>
</feature>
<feature type="compositionally biased region" description="Polar residues" evidence="9">
    <location>
        <begin position="28"/>
        <end position="42"/>
    </location>
</feature>
<evidence type="ECO:0000256" key="8">
    <source>
        <dbReference type="ARBA" id="ARBA00048336"/>
    </source>
</evidence>
<feature type="compositionally biased region" description="Low complexity" evidence="9">
    <location>
        <begin position="226"/>
        <end position="242"/>
    </location>
</feature>
<dbReference type="EMBL" id="JANBPT010000090">
    <property type="protein sequence ID" value="KAJ1928057.1"/>
    <property type="molecule type" value="Genomic_DNA"/>
</dbReference>
<dbReference type="InterPro" id="IPR036412">
    <property type="entry name" value="HAD-like_sf"/>
</dbReference>
<keyword evidence="12" id="KW-1185">Reference proteome</keyword>
<evidence type="ECO:0000313" key="12">
    <source>
        <dbReference type="Proteomes" id="UP001150569"/>
    </source>
</evidence>
<evidence type="ECO:0000256" key="3">
    <source>
        <dbReference type="ARBA" id="ARBA00022723"/>
    </source>
</evidence>
<dbReference type="InterPro" id="IPR050365">
    <property type="entry name" value="TIM50"/>
</dbReference>
<keyword evidence="4" id="KW-0378">Hydrolase</keyword>
<comment type="catalytic activity">
    <reaction evidence="8">
        <text>O-phospho-L-threonyl-[protein] + H2O = L-threonyl-[protein] + phosphate</text>
        <dbReference type="Rhea" id="RHEA:47004"/>
        <dbReference type="Rhea" id="RHEA-COMP:11060"/>
        <dbReference type="Rhea" id="RHEA-COMP:11605"/>
        <dbReference type="ChEBI" id="CHEBI:15377"/>
        <dbReference type="ChEBI" id="CHEBI:30013"/>
        <dbReference type="ChEBI" id="CHEBI:43474"/>
        <dbReference type="ChEBI" id="CHEBI:61977"/>
        <dbReference type="EC" id="3.1.3.16"/>
    </reaction>
</comment>
<accession>A0A9W8AI36</accession>
<comment type="catalytic activity">
    <reaction evidence="7">
        <text>O-phospho-L-seryl-[protein] + H2O = L-seryl-[protein] + phosphate</text>
        <dbReference type="Rhea" id="RHEA:20629"/>
        <dbReference type="Rhea" id="RHEA-COMP:9863"/>
        <dbReference type="Rhea" id="RHEA-COMP:11604"/>
        <dbReference type="ChEBI" id="CHEBI:15377"/>
        <dbReference type="ChEBI" id="CHEBI:29999"/>
        <dbReference type="ChEBI" id="CHEBI:43474"/>
        <dbReference type="ChEBI" id="CHEBI:83421"/>
        <dbReference type="EC" id="3.1.3.16"/>
    </reaction>
</comment>
<evidence type="ECO:0000256" key="7">
    <source>
        <dbReference type="ARBA" id="ARBA00047761"/>
    </source>
</evidence>
<evidence type="ECO:0000313" key="11">
    <source>
        <dbReference type="EMBL" id="KAJ1928057.1"/>
    </source>
</evidence>
<dbReference type="OrthoDB" id="277011at2759"/>
<keyword evidence="5" id="KW-0460">Magnesium</keyword>
<feature type="compositionally biased region" description="Polar residues" evidence="9">
    <location>
        <begin position="77"/>
        <end position="89"/>
    </location>
</feature>
<reference evidence="11" key="1">
    <citation type="submission" date="2022-07" db="EMBL/GenBank/DDBJ databases">
        <title>Phylogenomic reconstructions and comparative analyses of Kickxellomycotina fungi.</title>
        <authorList>
            <person name="Reynolds N.K."/>
            <person name="Stajich J.E."/>
            <person name="Barry K."/>
            <person name="Grigoriev I.V."/>
            <person name="Crous P."/>
            <person name="Smith M.E."/>
        </authorList>
    </citation>
    <scope>NUCLEOTIDE SEQUENCE</scope>
    <source>
        <strain evidence="11">RSA 861</strain>
    </source>
</reference>
<gene>
    <name evidence="11" type="ORF">IWQ60_002406</name>
</gene>
<evidence type="ECO:0000256" key="2">
    <source>
        <dbReference type="ARBA" id="ARBA00013081"/>
    </source>
</evidence>
<feature type="compositionally biased region" description="Polar residues" evidence="9">
    <location>
        <begin position="50"/>
        <end position="63"/>
    </location>
</feature>
<dbReference type="GO" id="GO:0004722">
    <property type="term" value="F:protein serine/threonine phosphatase activity"/>
    <property type="evidence" value="ECO:0007669"/>
    <property type="project" value="UniProtKB-EC"/>
</dbReference>
<feature type="region of interest" description="Disordered" evidence="9">
    <location>
        <begin position="1"/>
        <end position="125"/>
    </location>
</feature>
<feature type="compositionally biased region" description="Polar residues" evidence="9">
    <location>
        <begin position="101"/>
        <end position="110"/>
    </location>
</feature>
<evidence type="ECO:0000259" key="10">
    <source>
        <dbReference type="PROSITE" id="PS50969"/>
    </source>
</evidence>
<feature type="domain" description="FCP1 homology" evidence="10">
    <location>
        <begin position="305"/>
        <end position="463"/>
    </location>
</feature>
<feature type="compositionally biased region" description="Low complexity" evidence="9">
    <location>
        <begin position="1"/>
        <end position="20"/>
    </location>
</feature>
<keyword evidence="6" id="KW-0904">Protein phosphatase</keyword>
<dbReference type="InterPro" id="IPR023214">
    <property type="entry name" value="HAD_sf"/>
</dbReference>
<dbReference type="EC" id="3.1.3.16" evidence="2"/>
<evidence type="ECO:0000256" key="5">
    <source>
        <dbReference type="ARBA" id="ARBA00022842"/>
    </source>
</evidence>
<dbReference type="GO" id="GO:0046872">
    <property type="term" value="F:metal ion binding"/>
    <property type="evidence" value="ECO:0007669"/>
    <property type="project" value="UniProtKB-KW"/>
</dbReference>
<name>A0A9W8AI36_9FUNG</name>
<dbReference type="Gene3D" id="3.40.50.1000">
    <property type="entry name" value="HAD superfamily/HAD-like"/>
    <property type="match status" value="1"/>
</dbReference>
<dbReference type="Proteomes" id="UP001150569">
    <property type="component" value="Unassembled WGS sequence"/>
</dbReference>
<dbReference type="FunFam" id="3.40.50.1000:FF:000192">
    <property type="entry name" value="CTD small phosphatase-like protein"/>
    <property type="match status" value="1"/>
</dbReference>
<dbReference type="NCBIfam" id="TIGR02251">
    <property type="entry name" value="HIF-SF_euk"/>
    <property type="match status" value="1"/>
</dbReference>
<feature type="region of interest" description="Disordered" evidence="9">
    <location>
        <begin position="254"/>
        <end position="282"/>
    </location>
</feature>
<feature type="compositionally biased region" description="Polar residues" evidence="9">
    <location>
        <begin position="172"/>
        <end position="193"/>
    </location>
</feature>
<keyword evidence="3" id="KW-0479">Metal-binding</keyword>
<dbReference type="AlphaFoldDB" id="A0A9W8AI36"/>
<comment type="caution">
    <text evidence="11">The sequence shown here is derived from an EMBL/GenBank/DDBJ whole genome shotgun (WGS) entry which is preliminary data.</text>
</comment>
<dbReference type="SUPFAM" id="SSF56784">
    <property type="entry name" value="HAD-like"/>
    <property type="match status" value="1"/>
</dbReference>
<feature type="region of interest" description="Disordered" evidence="9">
    <location>
        <begin position="150"/>
        <end position="212"/>
    </location>
</feature>
<dbReference type="SMART" id="SM00577">
    <property type="entry name" value="CPDc"/>
    <property type="match status" value="1"/>
</dbReference>
<dbReference type="InterPro" id="IPR004274">
    <property type="entry name" value="FCP1_dom"/>
</dbReference>
<comment type="cofactor">
    <cofactor evidence="1">
        <name>Mg(2+)</name>
        <dbReference type="ChEBI" id="CHEBI:18420"/>
    </cofactor>
</comment>
<sequence>MTSVATFTNSSSTANVATSSPVKPPPNVTTTEPGPVTSSGSTVAGEENESNCAEATQVTGRQSLSKEGRLRLRKWSNAVSRRMSISSNRAAMPRVAPSPEPTNQSSSRLSLTDRSKSASPFSPRPQPFSSLLLCCGAFFPFLKPNRTRTYQRAPVRPAEADTTAPVPDTANEGASVTPGSASTPSIELESSSPRHVLPPISSPDPLPQDMITSVSVDDDLPAKALPASSTREPSPAAPAAAVSAADIEETLIHHAPANPDGNHVTDDDDVSSDEEAALRSNPQLSEIVAATSKPASSLLPPLLPSDQGKKCLVLDLDETLLHSSFRVVDNPDYIVPVKLEGQTHNVYVLKRPGVDEFMRQVGEAFEVVVFTASLSKYADPVLDLLDMHKVVRHRLFRESCILYGGNYVKDLSRMGRPLTDLIIVDNSPASYAFHPNNAIPITTWFNDTHDTELLDLVPFLMDLKDVLDVSSVLDNTNVI</sequence>
<dbReference type="CDD" id="cd07521">
    <property type="entry name" value="HAD_FCP1-like"/>
    <property type="match status" value="1"/>
</dbReference>
<evidence type="ECO:0000256" key="9">
    <source>
        <dbReference type="SAM" id="MobiDB-lite"/>
    </source>
</evidence>
<dbReference type="InterPro" id="IPR011948">
    <property type="entry name" value="Dullard_phosphatase"/>
</dbReference>
<evidence type="ECO:0000256" key="1">
    <source>
        <dbReference type="ARBA" id="ARBA00001946"/>
    </source>
</evidence>